<dbReference type="SUPFAM" id="SSF69500">
    <property type="entry name" value="DTD-like"/>
    <property type="match status" value="1"/>
</dbReference>
<dbReference type="HAMAP" id="MF_00518">
    <property type="entry name" value="Deacylase_Dtd"/>
    <property type="match status" value="1"/>
</dbReference>
<comment type="similarity">
    <text evidence="1 4">Belongs to the DTD family.</text>
</comment>
<keyword evidence="2 4" id="KW-0820">tRNA-binding</keyword>
<dbReference type="InterPro" id="IPR023509">
    <property type="entry name" value="DTD-like_sf"/>
</dbReference>
<dbReference type="EC" id="3.1.1.96" evidence="4"/>
<comment type="domain">
    <text evidence="4">A Gly-cisPro motif from one monomer fits into the active site of the other monomer to allow specific chiral rejection of L-amino acids.</text>
</comment>
<evidence type="ECO:0000256" key="1">
    <source>
        <dbReference type="ARBA" id="ARBA00009673"/>
    </source>
</evidence>
<dbReference type="Proteomes" id="UP000192468">
    <property type="component" value="Unassembled WGS sequence"/>
</dbReference>
<dbReference type="STRING" id="1121291.SAMN02745134_01225"/>
<evidence type="ECO:0000313" key="6">
    <source>
        <dbReference type="Proteomes" id="UP000192468"/>
    </source>
</evidence>
<dbReference type="Pfam" id="PF02580">
    <property type="entry name" value="Tyr_Deacylase"/>
    <property type="match status" value="1"/>
</dbReference>
<evidence type="ECO:0000256" key="4">
    <source>
        <dbReference type="HAMAP-Rule" id="MF_00518"/>
    </source>
</evidence>
<dbReference type="GO" id="GO:0000049">
    <property type="term" value="F:tRNA binding"/>
    <property type="evidence" value="ECO:0007669"/>
    <property type="project" value="UniProtKB-UniRule"/>
</dbReference>
<comment type="function">
    <text evidence="4">An aminoacyl-tRNA editing enzyme that deacylates mischarged D-aminoacyl-tRNAs. Also deacylates mischarged glycyl-tRNA(Ala), protecting cells against glycine mischarging by AlaRS. Acts via tRNA-based rather than protein-based catalysis; rejects L-amino acids rather than detecting D-amino acids in the active site. By recycling D-aminoacyl-tRNA to D-amino acids and free tRNA molecules, this enzyme counteracts the toxicity associated with the formation of D-aminoacyl-tRNA entities in vivo and helps enforce protein L-homochirality.</text>
</comment>
<comment type="subunit">
    <text evidence="4">Homodimer.</text>
</comment>
<organism evidence="5 6">
    <name type="scientific">Clostridium acidisoli DSM 12555</name>
    <dbReference type="NCBI Taxonomy" id="1121291"/>
    <lineage>
        <taxon>Bacteria</taxon>
        <taxon>Bacillati</taxon>
        <taxon>Bacillota</taxon>
        <taxon>Clostridia</taxon>
        <taxon>Eubacteriales</taxon>
        <taxon>Clostridiaceae</taxon>
        <taxon>Clostridium</taxon>
    </lineage>
</organism>
<accession>A0A1W1XBN5</accession>
<comment type="subcellular location">
    <subcellularLocation>
        <location evidence="4">Cytoplasm</location>
    </subcellularLocation>
</comment>
<dbReference type="InterPro" id="IPR003732">
    <property type="entry name" value="Daa-tRNA_deacyls_DTD"/>
</dbReference>
<dbReference type="CDD" id="cd00563">
    <property type="entry name" value="Dtyr_deacylase"/>
    <property type="match status" value="1"/>
</dbReference>
<feature type="short sequence motif" description="Gly-cisPro motif, important for rejection of L-amino acids" evidence="4">
    <location>
        <begin position="140"/>
        <end position="141"/>
    </location>
</feature>
<dbReference type="NCBIfam" id="TIGR00256">
    <property type="entry name" value="D-aminoacyl-tRNA deacylase"/>
    <property type="match status" value="1"/>
</dbReference>
<keyword evidence="3 4" id="KW-0378">Hydrolase</keyword>
<protein>
    <recommendedName>
        <fullName evidence="4">D-aminoacyl-tRNA deacylase</fullName>
        <shortName evidence="4">DTD</shortName>
        <ecNumber evidence="4">3.1.1.96</ecNumber>
    </recommendedName>
    <alternativeName>
        <fullName evidence="4">Gly-tRNA(Ala) deacylase</fullName>
        <ecNumber evidence="4">3.1.1.-</ecNumber>
    </alternativeName>
</protein>
<name>A0A1W1XBN5_9CLOT</name>
<keyword evidence="4" id="KW-0694">RNA-binding</keyword>
<comment type="catalytic activity">
    <reaction evidence="4">
        <text>glycyl-tRNA(Ala) + H2O = tRNA(Ala) + glycine + H(+)</text>
        <dbReference type="Rhea" id="RHEA:53744"/>
        <dbReference type="Rhea" id="RHEA-COMP:9657"/>
        <dbReference type="Rhea" id="RHEA-COMP:13640"/>
        <dbReference type="ChEBI" id="CHEBI:15377"/>
        <dbReference type="ChEBI" id="CHEBI:15378"/>
        <dbReference type="ChEBI" id="CHEBI:57305"/>
        <dbReference type="ChEBI" id="CHEBI:78442"/>
        <dbReference type="ChEBI" id="CHEBI:78522"/>
    </reaction>
</comment>
<dbReference type="GO" id="GO:0005737">
    <property type="term" value="C:cytoplasm"/>
    <property type="evidence" value="ECO:0007669"/>
    <property type="project" value="UniProtKB-SubCell"/>
</dbReference>
<evidence type="ECO:0000256" key="3">
    <source>
        <dbReference type="ARBA" id="ARBA00022801"/>
    </source>
</evidence>
<dbReference type="PANTHER" id="PTHR10472:SF5">
    <property type="entry name" value="D-AMINOACYL-TRNA DEACYLASE 1"/>
    <property type="match status" value="1"/>
</dbReference>
<reference evidence="5 6" key="1">
    <citation type="submission" date="2017-04" db="EMBL/GenBank/DDBJ databases">
        <authorList>
            <person name="Afonso C.L."/>
            <person name="Miller P.J."/>
            <person name="Scott M.A."/>
            <person name="Spackman E."/>
            <person name="Goraichik I."/>
            <person name="Dimitrov K.M."/>
            <person name="Suarez D.L."/>
            <person name="Swayne D.E."/>
        </authorList>
    </citation>
    <scope>NUCLEOTIDE SEQUENCE [LARGE SCALE GENOMIC DNA]</scope>
    <source>
        <strain evidence="5 6">DSM 12555</strain>
    </source>
</reference>
<dbReference type="GO" id="GO:0051500">
    <property type="term" value="F:D-tyrosyl-tRNA(Tyr) deacylase activity"/>
    <property type="evidence" value="ECO:0007669"/>
    <property type="project" value="TreeGrafter"/>
</dbReference>
<dbReference type="PANTHER" id="PTHR10472">
    <property type="entry name" value="D-TYROSYL-TRNA TYR DEACYLASE"/>
    <property type="match status" value="1"/>
</dbReference>
<dbReference type="FunFam" id="3.50.80.10:FF:000001">
    <property type="entry name" value="D-aminoacyl-tRNA deacylase"/>
    <property type="match status" value="1"/>
</dbReference>
<dbReference type="Gene3D" id="3.50.80.10">
    <property type="entry name" value="D-tyrosyl-tRNA(Tyr) deacylase"/>
    <property type="match status" value="1"/>
</dbReference>
<sequence>MIKLRAVIQRVKSSSVEVSGNIIGKIDAGLNVLLGITQEDTEEDLRYIKDKIINLRIFEDEDLKMNKSLLDVNGQLLIISQFTLYGDCRKGRRPNFMKALSSNEAKNLYDKFLAMCRDEVAVVEAGEFGAYMNVQIENDGPVTLLIDSKKTF</sequence>
<dbReference type="AlphaFoldDB" id="A0A1W1XBN5"/>
<comment type="catalytic activity">
    <reaction evidence="4">
        <text>a D-aminoacyl-tRNA + H2O = a tRNA + a D-alpha-amino acid + H(+)</text>
        <dbReference type="Rhea" id="RHEA:13953"/>
        <dbReference type="Rhea" id="RHEA-COMP:10123"/>
        <dbReference type="Rhea" id="RHEA-COMP:10124"/>
        <dbReference type="ChEBI" id="CHEBI:15377"/>
        <dbReference type="ChEBI" id="CHEBI:15378"/>
        <dbReference type="ChEBI" id="CHEBI:59871"/>
        <dbReference type="ChEBI" id="CHEBI:78442"/>
        <dbReference type="ChEBI" id="CHEBI:79333"/>
        <dbReference type="EC" id="3.1.1.96"/>
    </reaction>
</comment>
<proteinExistence type="inferred from homology"/>
<dbReference type="EC" id="3.1.1.-" evidence="4"/>
<dbReference type="GO" id="GO:0043908">
    <property type="term" value="F:Ser(Gly)-tRNA(Ala) hydrolase activity"/>
    <property type="evidence" value="ECO:0007669"/>
    <property type="project" value="UniProtKB-UniRule"/>
</dbReference>
<gene>
    <name evidence="4" type="primary">dtd</name>
    <name evidence="5" type="ORF">SAMN02745134_01225</name>
</gene>
<keyword evidence="6" id="KW-1185">Reference proteome</keyword>
<evidence type="ECO:0000313" key="5">
    <source>
        <dbReference type="EMBL" id="SMC21250.1"/>
    </source>
</evidence>
<evidence type="ECO:0000256" key="2">
    <source>
        <dbReference type="ARBA" id="ARBA00022555"/>
    </source>
</evidence>
<dbReference type="GO" id="GO:0106026">
    <property type="term" value="F:Gly-tRNA(Ala) deacylase activity"/>
    <property type="evidence" value="ECO:0007669"/>
    <property type="project" value="UniProtKB-UniRule"/>
</dbReference>
<dbReference type="GO" id="GO:0019478">
    <property type="term" value="P:D-amino acid catabolic process"/>
    <property type="evidence" value="ECO:0007669"/>
    <property type="project" value="UniProtKB-UniRule"/>
</dbReference>
<dbReference type="EMBL" id="FWXH01000003">
    <property type="protein sequence ID" value="SMC21250.1"/>
    <property type="molecule type" value="Genomic_DNA"/>
</dbReference>
<keyword evidence="4" id="KW-0963">Cytoplasm</keyword>